<dbReference type="Proteomes" id="UP000597761">
    <property type="component" value="Unassembled WGS sequence"/>
</dbReference>
<name>A0ABQ1NK64_9MICC</name>
<evidence type="ECO:0000313" key="3">
    <source>
        <dbReference type="EMBL" id="GGC79209.1"/>
    </source>
</evidence>
<dbReference type="SUPFAM" id="SSF56112">
    <property type="entry name" value="Protein kinase-like (PK-like)"/>
    <property type="match status" value="1"/>
</dbReference>
<dbReference type="EMBL" id="BMJI01000001">
    <property type="protein sequence ID" value="GGC79209.1"/>
    <property type="molecule type" value="Genomic_DNA"/>
</dbReference>
<feature type="domain" description="Aminoglycoside phosphotransferase" evidence="2">
    <location>
        <begin position="127"/>
        <end position="199"/>
    </location>
</feature>
<reference evidence="4" key="1">
    <citation type="journal article" date="2019" name="Int. J. Syst. Evol. Microbiol.">
        <title>The Global Catalogue of Microorganisms (GCM) 10K type strain sequencing project: providing services to taxonomists for standard genome sequencing and annotation.</title>
        <authorList>
            <consortium name="The Broad Institute Genomics Platform"/>
            <consortium name="The Broad Institute Genome Sequencing Center for Infectious Disease"/>
            <person name="Wu L."/>
            <person name="Ma J."/>
        </authorList>
    </citation>
    <scope>NUCLEOTIDE SEQUENCE [LARGE SCALE GENOMIC DNA]</scope>
    <source>
        <strain evidence="4">CGMCC 1.15480</strain>
    </source>
</reference>
<comment type="caution">
    <text evidence="3">The sequence shown here is derived from an EMBL/GenBank/DDBJ whole genome shotgun (WGS) entry which is preliminary data.</text>
</comment>
<accession>A0ABQ1NK64</accession>
<protein>
    <recommendedName>
        <fullName evidence="2">Aminoglycoside phosphotransferase domain-containing protein</fullName>
    </recommendedName>
</protein>
<dbReference type="InterPro" id="IPR002575">
    <property type="entry name" value="Aminoglycoside_PTrfase"/>
</dbReference>
<dbReference type="RefSeq" id="WP_188665066.1">
    <property type="nucleotide sequence ID" value="NZ_BMJI01000001.1"/>
</dbReference>
<proteinExistence type="predicted"/>
<dbReference type="InterPro" id="IPR011009">
    <property type="entry name" value="Kinase-like_dom_sf"/>
</dbReference>
<sequence>MRAHGTTPEPEEVLAGGNMGPVSRRGDVVLRTAGAWTPAVHRLLAHCRAHGMDGVPEPRGVEPGVGESAEREVLEYLDGEVPAYPMPGWVWRAAALDSAVDLLRRFHAASATADRTGPWRSPGREPVEVVCHNDAAPYNMVFRDGTAVGLIDLDFASPGPRIWDLAYLAYRIVPLGTDRADGFTDAQRDDRLDRLLDRYGDRGVRYDRADLFTAVADRLEELAVFSAAKAVELGRPELAEHARGYERDAAYARTRR</sequence>
<gene>
    <name evidence="3" type="ORF">GCM10011512_02340</name>
</gene>
<evidence type="ECO:0000256" key="1">
    <source>
        <dbReference type="SAM" id="MobiDB-lite"/>
    </source>
</evidence>
<feature type="region of interest" description="Disordered" evidence="1">
    <location>
        <begin position="1"/>
        <end position="20"/>
    </location>
</feature>
<evidence type="ECO:0000313" key="4">
    <source>
        <dbReference type="Proteomes" id="UP000597761"/>
    </source>
</evidence>
<dbReference type="Gene3D" id="3.90.1200.10">
    <property type="match status" value="1"/>
</dbReference>
<dbReference type="Pfam" id="PF01636">
    <property type="entry name" value="APH"/>
    <property type="match status" value="1"/>
</dbReference>
<keyword evidence="4" id="KW-1185">Reference proteome</keyword>
<organism evidence="3 4">
    <name type="scientific">Tersicoccus solisilvae</name>
    <dbReference type="NCBI Taxonomy" id="1882339"/>
    <lineage>
        <taxon>Bacteria</taxon>
        <taxon>Bacillati</taxon>
        <taxon>Actinomycetota</taxon>
        <taxon>Actinomycetes</taxon>
        <taxon>Micrococcales</taxon>
        <taxon>Micrococcaceae</taxon>
        <taxon>Tersicoccus</taxon>
    </lineage>
</organism>
<evidence type="ECO:0000259" key="2">
    <source>
        <dbReference type="Pfam" id="PF01636"/>
    </source>
</evidence>